<evidence type="ECO:0000313" key="5">
    <source>
        <dbReference type="EMBL" id="EAY02108.1"/>
    </source>
</evidence>
<dbReference type="KEGG" id="tva:4759939"/>
<feature type="compositionally biased region" description="Polar residues" evidence="4">
    <location>
        <begin position="348"/>
        <end position="360"/>
    </location>
</feature>
<dbReference type="PANTHER" id="PTHR24198">
    <property type="entry name" value="ANKYRIN REPEAT AND PROTEIN KINASE DOMAIN-CONTAINING PROTEIN"/>
    <property type="match status" value="1"/>
</dbReference>
<dbReference type="STRING" id="5722.A2EYZ6"/>
<feature type="region of interest" description="Disordered" evidence="4">
    <location>
        <begin position="232"/>
        <end position="360"/>
    </location>
</feature>
<dbReference type="InterPro" id="IPR036770">
    <property type="entry name" value="Ankyrin_rpt-contain_sf"/>
</dbReference>
<reference evidence="5" key="2">
    <citation type="journal article" date="2007" name="Science">
        <title>Draft genome sequence of the sexually transmitted pathogen Trichomonas vaginalis.</title>
        <authorList>
            <person name="Carlton J.M."/>
            <person name="Hirt R.P."/>
            <person name="Silva J.C."/>
            <person name="Delcher A.L."/>
            <person name="Schatz M."/>
            <person name="Zhao Q."/>
            <person name="Wortman J.R."/>
            <person name="Bidwell S.L."/>
            <person name="Alsmark U.C.M."/>
            <person name="Besteiro S."/>
            <person name="Sicheritz-Ponten T."/>
            <person name="Noel C.J."/>
            <person name="Dacks J.B."/>
            <person name="Foster P.G."/>
            <person name="Simillion C."/>
            <person name="Van de Peer Y."/>
            <person name="Miranda-Saavedra D."/>
            <person name="Barton G.J."/>
            <person name="Westrop G.D."/>
            <person name="Mueller S."/>
            <person name="Dessi D."/>
            <person name="Fiori P.L."/>
            <person name="Ren Q."/>
            <person name="Paulsen I."/>
            <person name="Zhang H."/>
            <person name="Bastida-Corcuera F.D."/>
            <person name="Simoes-Barbosa A."/>
            <person name="Brown M.T."/>
            <person name="Hayes R.D."/>
            <person name="Mukherjee M."/>
            <person name="Okumura C.Y."/>
            <person name="Schneider R."/>
            <person name="Smith A.J."/>
            <person name="Vanacova S."/>
            <person name="Villalvazo M."/>
            <person name="Haas B.J."/>
            <person name="Pertea M."/>
            <person name="Feldblyum T.V."/>
            <person name="Utterback T.R."/>
            <person name="Shu C.L."/>
            <person name="Osoegawa K."/>
            <person name="de Jong P.J."/>
            <person name="Hrdy I."/>
            <person name="Horvathova L."/>
            <person name="Zubacova Z."/>
            <person name="Dolezal P."/>
            <person name="Malik S.B."/>
            <person name="Logsdon J.M. Jr."/>
            <person name="Henze K."/>
            <person name="Gupta A."/>
            <person name="Wang C.C."/>
            <person name="Dunne R.L."/>
            <person name="Upcroft J.A."/>
            <person name="Upcroft P."/>
            <person name="White O."/>
            <person name="Salzberg S.L."/>
            <person name="Tang P."/>
            <person name="Chiu C.-H."/>
            <person name="Lee Y.-S."/>
            <person name="Embley T.M."/>
            <person name="Coombs G.H."/>
            <person name="Mottram J.C."/>
            <person name="Tachezy J."/>
            <person name="Fraser-Liggett C.M."/>
            <person name="Johnson P.J."/>
        </authorList>
    </citation>
    <scope>NUCLEOTIDE SEQUENCE [LARGE SCALE GENOMIC DNA]</scope>
    <source>
        <strain evidence="5">G3</strain>
    </source>
</reference>
<feature type="repeat" description="ANK" evidence="3">
    <location>
        <begin position="1111"/>
        <end position="1143"/>
    </location>
</feature>
<feature type="repeat" description="ANK" evidence="3">
    <location>
        <begin position="1243"/>
        <end position="1275"/>
    </location>
</feature>
<accession>A2EYZ6</accession>
<dbReference type="eggNOG" id="KOG4177">
    <property type="taxonomic scope" value="Eukaryota"/>
</dbReference>
<dbReference type="Pfam" id="PF12796">
    <property type="entry name" value="Ank_2"/>
    <property type="match status" value="5"/>
</dbReference>
<feature type="compositionally biased region" description="Polar residues" evidence="4">
    <location>
        <begin position="716"/>
        <end position="734"/>
    </location>
</feature>
<feature type="region of interest" description="Disordered" evidence="4">
    <location>
        <begin position="383"/>
        <end position="428"/>
    </location>
</feature>
<evidence type="ECO:0008006" key="7">
    <source>
        <dbReference type="Google" id="ProtNLM"/>
    </source>
</evidence>
<feature type="region of interest" description="Disordered" evidence="4">
    <location>
        <begin position="483"/>
        <end position="519"/>
    </location>
</feature>
<feature type="compositionally biased region" description="Polar residues" evidence="4">
    <location>
        <begin position="609"/>
        <end position="624"/>
    </location>
</feature>
<keyword evidence="2 3" id="KW-0040">ANK repeat</keyword>
<evidence type="ECO:0000313" key="6">
    <source>
        <dbReference type="Proteomes" id="UP000001542"/>
    </source>
</evidence>
<dbReference type="InParanoid" id="A2EYZ6"/>
<dbReference type="PROSITE" id="PS50297">
    <property type="entry name" value="ANK_REP_REGION"/>
    <property type="match status" value="5"/>
</dbReference>
<dbReference type="PROSITE" id="PS50088">
    <property type="entry name" value="ANK_REPEAT"/>
    <property type="match status" value="6"/>
</dbReference>
<dbReference type="Proteomes" id="UP000001542">
    <property type="component" value="Unassembled WGS sequence"/>
</dbReference>
<feature type="compositionally biased region" description="Polar residues" evidence="4">
    <location>
        <begin position="254"/>
        <end position="270"/>
    </location>
</feature>
<keyword evidence="6" id="KW-1185">Reference proteome</keyword>
<dbReference type="eggNOG" id="KOG3549">
    <property type="taxonomic scope" value="Eukaryota"/>
</dbReference>
<dbReference type="VEuPathDB" id="TrichDB:TVAG_372530"/>
<proteinExistence type="predicted"/>
<dbReference type="PANTHER" id="PTHR24198:SF165">
    <property type="entry name" value="ANKYRIN REPEAT-CONTAINING PROTEIN-RELATED"/>
    <property type="match status" value="1"/>
</dbReference>
<feature type="region of interest" description="Disordered" evidence="4">
    <location>
        <begin position="716"/>
        <end position="746"/>
    </location>
</feature>
<feature type="repeat" description="ANK" evidence="3">
    <location>
        <begin position="1078"/>
        <end position="1110"/>
    </location>
</feature>
<feature type="region of interest" description="Disordered" evidence="4">
    <location>
        <begin position="872"/>
        <end position="908"/>
    </location>
</feature>
<feature type="compositionally biased region" description="Polar residues" evidence="4">
    <location>
        <begin position="286"/>
        <end position="331"/>
    </location>
</feature>
<organism evidence="5 6">
    <name type="scientific">Trichomonas vaginalis (strain ATCC PRA-98 / G3)</name>
    <dbReference type="NCBI Taxonomy" id="412133"/>
    <lineage>
        <taxon>Eukaryota</taxon>
        <taxon>Metamonada</taxon>
        <taxon>Parabasalia</taxon>
        <taxon>Trichomonadida</taxon>
        <taxon>Trichomonadidae</taxon>
        <taxon>Trichomonas</taxon>
    </lineage>
</organism>
<gene>
    <name evidence="5" type="ORF">TVAG_372530</name>
</gene>
<dbReference type="SMR" id="A2EYZ6"/>
<feature type="compositionally biased region" description="Polar residues" evidence="4">
    <location>
        <begin position="414"/>
        <end position="428"/>
    </location>
</feature>
<dbReference type="SUPFAM" id="SSF48403">
    <property type="entry name" value="Ankyrin repeat"/>
    <property type="match status" value="4"/>
</dbReference>
<feature type="region of interest" description="Disordered" evidence="4">
    <location>
        <begin position="793"/>
        <end position="815"/>
    </location>
</feature>
<dbReference type="OrthoDB" id="8186615at2759"/>
<dbReference type="EMBL" id="DS113546">
    <property type="protein sequence ID" value="EAY02108.1"/>
    <property type="molecule type" value="Genomic_DNA"/>
</dbReference>
<feature type="repeat" description="ANK" evidence="3">
    <location>
        <begin position="1590"/>
        <end position="1622"/>
    </location>
</feature>
<protein>
    <recommendedName>
        <fullName evidence="7">Ankyrin repeat protein</fullName>
    </recommendedName>
</protein>
<feature type="repeat" description="ANK" evidence="3">
    <location>
        <begin position="1210"/>
        <end position="1242"/>
    </location>
</feature>
<dbReference type="SMART" id="SM00248">
    <property type="entry name" value="ANK"/>
    <property type="match status" value="13"/>
</dbReference>
<name>A2EYZ6_TRIV3</name>
<dbReference type="InterPro" id="IPR002110">
    <property type="entry name" value="Ankyrin_rpt"/>
</dbReference>
<feature type="compositionally biased region" description="Polar residues" evidence="4">
    <location>
        <begin position="567"/>
        <end position="600"/>
    </location>
</feature>
<dbReference type="Gene3D" id="1.25.40.20">
    <property type="entry name" value="Ankyrin repeat-containing domain"/>
    <property type="match status" value="6"/>
</dbReference>
<dbReference type="RefSeq" id="XP_001314500.1">
    <property type="nucleotide sequence ID" value="XM_001314474.1"/>
</dbReference>
<reference evidence="5" key="1">
    <citation type="submission" date="2006-10" db="EMBL/GenBank/DDBJ databases">
        <authorList>
            <person name="Amadeo P."/>
            <person name="Zhao Q."/>
            <person name="Wortman J."/>
            <person name="Fraser-Liggett C."/>
            <person name="Carlton J."/>
        </authorList>
    </citation>
    <scope>NUCLEOTIDE SEQUENCE</scope>
    <source>
        <strain evidence="5">G3</strain>
    </source>
</reference>
<keyword evidence="1" id="KW-0677">Repeat</keyword>
<sequence>MFALIAKNYEVVQWMASKRCGVNDLNFRGYTPLMISIESLDQTGFDILIQFSDIHTKNSQDGCTALHIAALVGNLYMIKKLIEKGLKDEPDNYQRTPSYIAEQMGFSEAANFIKNSSEDSSLEMELGLSSEESNNKIQQPFDLSPLAIDNTSNNSIPLIEDGNIFVKNAPPIEELLIDDYQSTTFFGQQSDSPIPSLSDHNIQLGFAPTDLSIQQELPQFDVSFHKDLPPMDASLNGELPPIDASLTGCLPPIDSNQTELPPIESNQQTELPPIDTSLNGELPPIESNQTELPPIESNQTELPPIESNQTELPPIESNQTELPPIESNQQKELPPIDTSLNVDLPPIDSNQQTELPPIESDQQTELPLIDASLTGELPPIDASLNGDLPPIESNQQTELPPIDASLNGDLPPIESNQQTELPPIESDQQTELPLIDASLTGELPPIDASLNVDLPPIESDQQTELPLIDASLTGELPPIDASLNVDLPPIDSNQQTELPPIDASLTGSLPPIESNQTELPPIESNQQIELPPIDTSLNVDLPPIDSNQQTELPPIDASLTGSLPPIESNQTELPPIDSNQQTLLPPIDSNQQSELPQIETSLKGELQPIESNQHTDLSPTDSKQQIELPPIDASLNGELPPIDSKQKTELVPCKNEEEKELPHHGASLAGDLSLIEKPLNGDLPPIESNQQIELPPIETSLNGELPSIDIKQQVELQSTENEVVPSIDSNQQTELPPIETSLKGEPPSVVISSEKEHLPIDINQQSELTPIEMPVNQELPPIVNNQQTELSPLDISLNGKNPPIDNNHQADSPPIEANVNKELPQIEASSNEELPPIDNIQHAECHPNEVSLEQELLPISNNQQINLPTNQISEQKDPLPNDSNSACSSNSEIPTSSPDNTPNQSLQREVQQNITNSISNYSQIKQKDINIDSQISEKIPQESSEINNSSDKIHQQPIIDAKINHDSSQSDKASYLSELVNNKKKIEFDSSSQNEDVSDTISYSDISQPPTKIIDPVQREYLKKQIVFVIENKQFDQYYDFLRGNVSEFAFAAFELGSSEALKILYNIGYPINIKNQDNETLLHAASKNNRTQLVTALLALGIDVNVRSNENKSALYLAIEHGNVEITKLLLENGARISENGMSELDLAMNNRGKCKKENEIWFIMRKHFNIVSSVSSEEILTFLKSGDENYLIQSVENGLMQLDAKDEDDNTLLHWSAAAGLSKLSNYLIEHEADINTQNSMKKTPLHFAALKNMIETAKLLINKYAQLIADSNGDSPIEYAKKEEMKQLLMNYGKKLLYSMLNDHKNLKKLLNTSKTLRSEYQNQILCEVIKSKFEKSVLMLLKNNANVNFRDQLSSNNTILHLAVLSNNETICKIVLKYHPLILTNSDGKYPQDLCKNEEITKIIKHEYKKQVTNLDKIIKQDDSEQLNELLSKGFDPEFAMNGFHLIHIATSVGATKCVVVLCQNGAKNSKTKKGDTAVEIAVSFNQIEIFETLIRAGFKPHKIPKLYERTKDENMKKMIDLYKDFYTAIKYLDDEKSFEETFEKKKEFLTKFGGLLLMKAVESKAENAVKYLLQNNIDPKYVDIYGNSPVHYAALSGNEAIIKILAQYKADMNCQNRKGVFPLVKAVQKRNIPVISLLISLGASSKLQFEGDSLIQYATKLGFDDVVDLLKNIN</sequence>
<evidence type="ECO:0000256" key="4">
    <source>
        <dbReference type="SAM" id="MobiDB-lite"/>
    </source>
</evidence>
<evidence type="ECO:0000256" key="1">
    <source>
        <dbReference type="ARBA" id="ARBA00022737"/>
    </source>
</evidence>
<dbReference type="VEuPathDB" id="TrichDB:TVAGG3_0373260"/>
<feature type="region of interest" description="Disordered" evidence="4">
    <location>
        <begin position="533"/>
        <end position="624"/>
    </location>
</feature>
<evidence type="ECO:0000256" key="2">
    <source>
        <dbReference type="ARBA" id="ARBA00023043"/>
    </source>
</evidence>
<evidence type="ECO:0000256" key="3">
    <source>
        <dbReference type="PROSITE-ProRule" id="PRU00023"/>
    </source>
</evidence>
<feature type="compositionally biased region" description="Polar residues" evidence="4">
    <location>
        <begin position="881"/>
        <end position="908"/>
    </location>
</feature>
<feature type="repeat" description="ANK" evidence="3">
    <location>
        <begin position="61"/>
        <end position="93"/>
    </location>
</feature>